<dbReference type="SMART" id="SM00225">
    <property type="entry name" value="BTB"/>
    <property type="match status" value="1"/>
</dbReference>
<reference evidence="2" key="1">
    <citation type="journal article" date="2013" name="Genetics">
        <title>The draft genome and transcriptome of Panagrellus redivivus are shaped by the harsh demands of a free-living lifestyle.</title>
        <authorList>
            <person name="Srinivasan J."/>
            <person name="Dillman A.R."/>
            <person name="Macchietto M.G."/>
            <person name="Heikkinen L."/>
            <person name="Lakso M."/>
            <person name="Fracchia K.M."/>
            <person name="Antoshechkin I."/>
            <person name="Mortazavi A."/>
            <person name="Wong G."/>
            <person name="Sternberg P.W."/>
        </authorList>
    </citation>
    <scope>NUCLEOTIDE SEQUENCE [LARGE SCALE GENOMIC DNA]</scope>
    <source>
        <strain evidence="2">MT8872</strain>
    </source>
</reference>
<dbReference type="PANTHER" id="PTHR46306:SF1">
    <property type="entry name" value="BTB_POZ DOMAIN-CONTAINING PROTEIN 9"/>
    <property type="match status" value="1"/>
</dbReference>
<dbReference type="Proteomes" id="UP000492821">
    <property type="component" value="Unassembled WGS sequence"/>
</dbReference>
<dbReference type="InterPro" id="IPR052407">
    <property type="entry name" value="BTB_POZ_domain_cont_9"/>
</dbReference>
<dbReference type="Gene3D" id="3.30.710.10">
    <property type="entry name" value="Potassium Channel Kv1.1, Chain A"/>
    <property type="match status" value="1"/>
</dbReference>
<dbReference type="InterPro" id="IPR000210">
    <property type="entry name" value="BTB/POZ_dom"/>
</dbReference>
<name>A0A7E4VFF2_PANRE</name>
<dbReference type="SUPFAM" id="SSF54695">
    <property type="entry name" value="POZ domain"/>
    <property type="match status" value="1"/>
</dbReference>
<dbReference type="GO" id="GO:0008344">
    <property type="term" value="P:adult locomotory behavior"/>
    <property type="evidence" value="ECO:0007669"/>
    <property type="project" value="TreeGrafter"/>
</dbReference>
<sequence length="243" mass="27183">MSVPDGNFPEEVVNLDLNKDLSDVVIVIDGNEFPVHKMIVAPRCPYFRNMLHSGLKESISGRVELHETSVSAFSAVLKWIYTNTTEIDNMEHALECLCLANMYQMEKFQPLLIEFIKARMAPETVCGVCNYAVFLDISSLPLTSINPLTDADIEESKDPVIDLGLQVRLNQLLVTPSLPIIAVSVSNNSTNWNIIFQTEEETDEDVITIDFPQCLVRFIKIFGQGDETEGIFAASKVAAYYID</sequence>
<dbReference type="GO" id="GO:0005737">
    <property type="term" value="C:cytoplasm"/>
    <property type="evidence" value="ECO:0007669"/>
    <property type="project" value="TreeGrafter"/>
</dbReference>
<dbReference type="InterPro" id="IPR011333">
    <property type="entry name" value="SKP1/BTB/POZ_sf"/>
</dbReference>
<dbReference type="Pfam" id="PF00651">
    <property type="entry name" value="BTB"/>
    <property type="match status" value="1"/>
</dbReference>
<dbReference type="AlphaFoldDB" id="A0A7E4VFF2"/>
<evidence type="ECO:0000313" key="3">
    <source>
        <dbReference type="WBParaSite" id="Pan_g2021.t1"/>
    </source>
</evidence>
<protein>
    <submittedName>
        <fullName evidence="3">BTB domain-containing protein</fullName>
    </submittedName>
</protein>
<reference evidence="3" key="2">
    <citation type="submission" date="2020-10" db="UniProtKB">
        <authorList>
            <consortium name="WormBaseParasite"/>
        </authorList>
    </citation>
    <scope>IDENTIFICATION</scope>
</reference>
<organism evidence="2 3">
    <name type="scientific">Panagrellus redivivus</name>
    <name type="common">Microworm</name>
    <dbReference type="NCBI Taxonomy" id="6233"/>
    <lineage>
        <taxon>Eukaryota</taxon>
        <taxon>Metazoa</taxon>
        <taxon>Ecdysozoa</taxon>
        <taxon>Nematoda</taxon>
        <taxon>Chromadorea</taxon>
        <taxon>Rhabditida</taxon>
        <taxon>Tylenchina</taxon>
        <taxon>Panagrolaimomorpha</taxon>
        <taxon>Panagrolaimoidea</taxon>
        <taxon>Panagrolaimidae</taxon>
        <taxon>Panagrellus</taxon>
    </lineage>
</organism>
<dbReference type="WBParaSite" id="Pan_g2021.t1">
    <property type="protein sequence ID" value="Pan_g2021.t1"/>
    <property type="gene ID" value="Pan_g2021"/>
</dbReference>
<accession>A0A7E4VFF2</accession>
<dbReference type="GO" id="GO:0048512">
    <property type="term" value="P:circadian behavior"/>
    <property type="evidence" value="ECO:0007669"/>
    <property type="project" value="TreeGrafter"/>
</dbReference>
<dbReference type="GO" id="GO:0050804">
    <property type="term" value="P:modulation of chemical synaptic transmission"/>
    <property type="evidence" value="ECO:0007669"/>
    <property type="project" value="TreeGrafter"/>
</dbReference>
<feature type="domain" description="BTB" evidence="1">
    <location>
        <begin position="22"/>
        <end position="89"/>
    </location>
</feature>
<keyword evidence="2" id="KW-1185">Reference proteome</keyword>
<proteinExistence type="predicted"/>
<evidence type="ECO:0000313" key="2">
    <source>
        <dbReference type="Proteomes" id="UP000492821"/>
    </source>
</evidence>
<evidence type="ECO:0000259" key="1">
    <source>
        <dbReference type="PROSITE" id="PS50097"/>
    </source>
</evidence>
<dbReference type="PANTHER" id="PTHR46306">
    <property type="entry name" value="BTB/POZ DOMAIN-CONTAINING PROTEIN 9"/>
    <property type="match status" value="1"/>
</dbReference>
<dbReference type="PROSITE" id="PS50097">
    <property type="entry name" value="BTB"/>
    <property type="match status" value="1"/>
</dbReference>